<dbReference type="PANTHER" id="PTHR37490">
    <property type="entry name" value="EXPRESSED PROTEIN"/>
    <property type="match status" value="1"/>
</dbReference>
<proteinExistence type="predicted"/>
<feature type="transmembrane region" description="Helical" evidence="1">
    <location>
        <begin position="12"/>
        <end position="41"/>
    </location>
</feature>
<name>A0AAD4CVG9_ASPNN</name>
<sequence length="343" mass="39152">MSLARLRRPRVWLIAATAMILAMAWISLYTSPFSLSSFLYYTPFQRPNTPKTTPYSRTLVVAKTHSADTTWVDEVVADEDNGNAAPLSTAVYVVDDANAPLTVPMNKGHEVMAYLTYIIEHYFSLRDVTIFMHSDRMTWHNNDLLDMDSAAMVRRLKSAYIVDRGYANLRCHHDPGCPAHVRLTGDGDDFNVPEAGLISAAWGDVFPEDAMPEVLAQPCCSQFAVSAETIRRVPLLQFVAYRRWLMETELDDLLSGRVWEYLWQWLFMGKAVDCPDERVCYCEGYGVCVEHEEYDRFFRLRNEAWQIEAAMRLLNPDDDRLAMQAGVDALHGEMEKIKMRALG</sequence>
<keyword evidence="1" id="KW-0812">Transmembrane</keyword>
<keyword evidence="3" id="KW-1185">Reference proteome</keyword>
<organism evidence="2 3">
    <name type="scientific">Aspergillus nanangensis</name>
    <dbReference type="NCBI Taxonomy" id="2582783"/>
    <lineage>
        <taxon>Eukaryota</taxon>
        <taxon>Fungi</taxon>
        <taxon>Dikarya</taxon>
        <taxon>Ascomycota</taxon>
        <taxon>Pezizomycotina</taxon>
        <taxon>Eurotiomycetes</taxon>
        <taxon>Eurotiomycetidae</taxon>
        <taxon>Eurotiales</taxon>
        <taxon>Aspergillaceae</taxon>
        <taxon>Aspergillus</taxon>
        <taxon>Aspergillus subgen. Circumdati</taxon>
    </lineage>
</organism>
<dbReference type="InterPro" id="IPR021838">
    <property type="entry name" value="DUF3431"/>
</dbReference>
<comment type="caution">
    <text evidence="2">The sequence shown here is derived from an EMBL/GenBank/DDBJ whole genome shotgun (WGS) entry which is preliminary data.</text>
</comment>
<reference evidence="2" key="1">
    <citation type="journal article" date="2019" name="Beilstein J. Org. Chem.">
        <title>Nanangenines: drimane sesquiterpenoids as the dominant metabolite cohort of a novel Australian fungus, Aspergillus nanangensis.</title>
        <authorList>
            <person name="Lacey H.J."/>
            <person name="Gilchrist C.L.M."/>
            <person name="Crombie A."/>
            <person name="Kalaitzis J.A."/>
            <person name="Vuong D."/>
            <person name="Rutledge P.J."/>
            <person name="Turner P."/>
            <person name="Pitt J.I."/>
            <person name="Lacey E."/>
            <person name="Chooi Y.H."/>
            <person name="Piggott A.M."/>
        </authorList>
    </citation>
    <scope>NUCLEOTIDE SEQUENCE</scope>
    <source>
        <strain evidence="2">MST-FP2251</strain>
    </source>
</reference>
<keyword evidence="1" id="KW-0472">Membrane</keyword>
<evidence type="ECO:0000313" key="2">
    <source>
        <dbReference type="EMBL" id="KAF9893197.1"/>
    </source>
</evidence>
<dbReference type="PANTHER" id="PTHR37490:SF3">
    <property type="entry name" value="DUF3431 DOMAIN CONTAINING PROTEIN"/>
    <property type="match status" value="1"/>
</dbReference>
<evidence type="ECO:0000256" key="1">
    <source>
        <dbReference type="SAM" id="Phobius"/>
    </source>
</evidence>
<dbReference type="Proteomes" id="UP001194746">
    <property type="component" value="Unassembled WGS sequence"/>
</dbReference>
<protein>
    <submittedName>
        <fullName evidence="2">Uncharacterized protein</fullName>
    </submittedName>
</protein>
<dbReference type="EMBL" id="VCAU01000008">
    <property type="protein sequence ID" value="KAF9893197.1"/>
    <property type="molecule type" value="Genomic_DNA"/>
</dbReference>
<gene>
    <name evidence="2" type="ORF">FE257_011620</name>
</gene>
<dbReference type="AlphaFoldDB" id="A0AAD4CVG9"/>
<evidence type="ECO:0000313" key="3">
    <source>
        <dbReference type="Proteomes" id="UP001194746"/>
    </source>
</evidence>
<dbReference type="Pfam" id="PF11913">
    <property type="entry name" value="DUF3431"/>
    <property type="match status" value="1"/>
</dbReference>
<reference evidence="2" key="2">
    <citation type="submission" date="2020-02" db="EMBL/GenBank/DDBJ databases">
        <authorList>
            <person name="Gilchrist C.L.M."/>
            <person name="Chooi Y.-H."/>
        </authorList>
    </citation>
    <scope>NUCLEOTIDE SEQUENCE</scope>
    <source>
        <strain evidence="2">MST-FP2251</strain>
    </source>
</reference>
<keyword evidence="1" id="KW-1133">Transmembrane helix</keyword>
<accession>A0AAD4CVG9</accession>